<dbReference type="AlphaFoldDB" id="A0AAJ0CPQ1"/>
<evidence type="ECO:0000256" key="1">
    <source>
        <dbReference type="SAM" id="MobiDB-lite"/>
    </source>
</evidence>
<name>A0AAJ0CPQ1_9HYPO</name>
<dbReference type="InterPro" id="IPR052778">
    <property type="entry name" value="Centrosome-WD_assoc"/>
</dbReference>
<dbReference type="PANTHER" id="PTHR16220:SF0">
    <property type="entry name" value="WD REPEAT-CONTAINING PROTEIN WRAP73"/>
    <property type="match status" value="1"/>
</dbReference>
<proteinExistence type="predicted"/>
<evidence type="ECO:0008006" key="4">
    <source>
        <dbReference type="Google" id="ProtNLM"/>
    </source>
</evidence>
<dbReference type="GO" id="GO:1990811">
    <property type="term" value="C:MWP complex"/>
    <property type="evidence" value="ECO:0007669"/>
    <property type="project" value="TreeGrafter"/>
</dbReference>
<dbReference type="SUPFAM" id="SSF82171">
    <property type="entry name" value="DPP6 N-terminal domain-like"/>
    <property type="match status" value="1"/>
</dbReference>
<reference evidence="2" key="1">
    <citation type="submission" date="2023-06" db="EMBL/GenBank/DDBJ databases">
        <title>Conoideocrella luteorostrata (Hypocreales: Clavicipitaceae), a potential biocontrol fungus for elongate hemlock scale in United States Christmas tree production areas.</title>
        <authorList>
            <person name="Barrett H."/>
            <person name="Lovett B."/>
            <person name="Macias A.M."/>
            <person name="Stajich J.E."/>
            <person name="Kasson M.T."/>
        </authorList>
    </citation>
    <scope>NUCLEOTIDE SEQUENCE</scope>
    <source>
        <strain evidence="2">ARSEF 14590</strain>
    </source>
</reference>
<dbReference type="PANTHER" id="PTHR16220">
    <property type="entry name" value="WD REPEAT PROTEIN 8-RELATED"/>
    <property type="match status" value="1"/>
</dbReference>
<gene>
    <name evidence="2" type="ORF">QQS21_006599</name>
</gene>
<dbReference type="EMBL" id="JASWJB010000124">
    <property type="protein sequence ID" value="KAK2595773.1"/>
    <property type="molecule type" value="Genomic_DNA"/>
</dbReference>
<dbReference type="Proteomes" id="UP001251528">
    <property type="component" value="Unassembled WGS sequence"/>
</dbReference>
<dbReference type="GO" id="GO:0005815">
    <property type="term" value="C:microtubule organizing center"/>
    <property type="evidence" value="ECO:0007669"/>
    <property type="project" value="TreeGrafter"/>
</dbReference>
<sequence>MQYAEPAALHRSSPFKSSSHCKPSPNGLLVAALISSTVIVRSTKTLQTVHTVKLSPELTGPISNFIWSPSSTAILISAGDQIQVSSVSGSSFNAIIQHPAAPVAGKLPLIRFGATDMELLACAPLGLKFMVFDLSTSKAVEIGNPKFFHSNSASRGFSIRPGTGHLVVLTRTGGKDMLSIHHPSTRQITRSWHPDAIDAQGVQWSPDGQWIIAWDAPVQGRRLFVYTSDGQHYRTLSTSQLMPDPNEDPESDMELGIRNCHFSSNAELCVVRDHSRGAIVLQVGIWRSMMRLWHPAAATPSETLQVWQEQVHSGGDGSPVHTFVKADKAVSPPTLADHTTPLGDARSSCSLTKFDASSTLLAITLDDCPCTIWIWDLGAAELRAAIIFHSVVHFSWHPTSREVLLISSLEDGKQSASYIWDPLSRGPKALNAEHFLPTSQTLQKAQVAWLHNESATPELLASDTQHYTLLSLADAEYEHSPWEAAAGGSVLDGLPSGQDVDASINSATPIVITEDISKLDDTFSFKYT</sequence>
<evidence type="ECO:0000313" key="2">
    <source>
        <dbReference type="EMBL" id="KAK2595773.1"/>
    </source>
</evidence>
<keyword evidence="3" id="KW-1185">Reference proteome</keyword>
<evidence type="ECO:0000313" key="3">
    <source>
        <dbReference type="Proteomes" id="UP001251528"/>
    </source>
</evidence>
<dbReference type="GO" id="GO:1990810">
    <property type="term" value="P:microtubule anchoring at mitotic spindle pole body"/>
    <property type="evidence" value="ECO:0007669"/>
    <property type="project" value="TreeGrafter"/>
</dbReference>
<protein>
    <recommendedName>
        <fullName evidence="4">WD40 domain-containing protein</fullName>
    </recommendedName>
</protein>
<feature type="region of interest" description="Disordered" evidence="1">
    <location>
        <begin position="1"/>
        <end position="22"/>
    </location>
</feature>
<organism evidence="2 3">
    <name type="scientific">Conoideocrella luteorostrata</name>
    <dbReference type="NCBI Taxonomy" id="1105319"/>
    <lineage>
        <taxon>Eukaryota</taxon>
        <taxon>Fungi</taxon>
        <taxon>Dikarya</taxon>
        <taxon>Ascomycota</taxon>
        <taxon>Pezizomycotina</taxon>
        <taxon>Sordariomycetes</taxon>
        <taxon>Hypocreomycetidae</taxon>
        <taxon>Hypocreales</taxon>
        <taxon>Clavicipitaceae</taxon>
        <taxon>Conoideocrella</taxon>
    </lineage>
</organism>
<accession>A0AAJ0CPQ1</accession>
<comment type="caution">
    <text evidence="2">The sequence shown here is derived from an EMBL/GenBank/DDBJ whole genome shotgun (WGS) entry which is preliminary data.</text>
</comment>